<dbReference type="Gene3D" id="3.30.70.2080">
    <property type="match status" value="1"/>
</dbReference>
<feature type="transmembrane region" description="Helical" evidence="7">
    <location>
        <begin position="237"/>
        <end position="258"/>
    </location>
</feature>
<dbReference type="RefSeq" id="WP_382415382.1">
    <property type="nucleotide sequence ID" value="NZ_AP031500.1"/>
</dbReference>
<feature type="transmembrane region" description="Helical" evidence="7">
    <location>
        <begin position="177"/>
        <end position="198"/>
    </location>
</feature>
<gene>
    <name evidence="10" type="ORF">ACFOEB_06820</name>
</gene>
<keyword evidence="10" id="KW-0645">Protease</keyword>
<comment type="subcellular location">
    <subcellularLocation>
        <location evidence="1">Membrane</location>
        <topology evidence="1">Multi-pass membrane protein</topology>
    </subcellularLocation>
</comment>
<dbReference type="GO" id="GO:0008233">
    <property type="term" value="F:peptidase activity"/>
    <property type="evidence" value="ECO:0007669"/>
    <property type="project" value="UniProtKB-KW"/>
</dbReference>
<dbReference type="SUPFAM" id="SSF144091">
    <property type="entry name" value="Rhomboid-like"/>
    <property type="match status" value="1"/>
</dbReference>
<comment type="caution">
    <text evidence="10">The sequence shown here is derived from an EMBL/GenBank/DDBJ whole genome shotgun (WGS) entry which is preliminary data.</text>
</comment>
<evidence type="ECO:0000259" key="9">
    <source>
        <dbReference type="Pfam" id="PF16733"/>
    </source>
</evidence>
<evidence type="ECO:0000313" key="10">
    <source>
        <dbReference type="EMBL" id="MFC3154911.1"/>
    </source>
</evidence>
<dbReference type="Pfam" id="PF01694">
    <property type="entry name" value="Rhomboid"/>
    <property type="match status" value="1"/>
</dbReference>
<dbReference type="Pfam" id="PF16733">
    <property type="entry name" value="NRho"/>
    <property type="match status" value="1"/>
</dbReference>
<evidence type="ECO:0000313" key="11">
    <source>
        <dbReference type="Proteomes" id="UP001595548"/>
    </source>
</evidence>
<feature type="transmembrane region" description="Helical" evidence="7">
    <location>
        <begin position="141"/>
        <end position="165"/>
    </location>
</feature>
<evidence type="ECO:0000259" key="8">
    <source>
        <dbReference type="Pfam" id="PF01694"/>
    </source>
</evidence>
<evidence type="ECO:0000256" key="7">
    <source>
        <dbReference type="SAM" id="Phobius"/>
    </source>
</evidence>
<feature type="domain" description="Rhomboid protease N-terminal" evidence="9">
    <location>
        <begin position="1"/>
        <end position="62"/>
    </location>
</feature>
<organism evidence="10 11">
    <name type="scientific">Gilvimarinus japonicus</name>
    <dbReference type="NCBI Taxonomy" id="1796469"/>
    <lineage>
        <taxon>Bacteria</taxon>
        <taxon>Pseudomonadati</taxon>
        <taxon>Pseudomonadota</taxon>
        <taxon>Gammaproteobacteria</taxon>
        <taxon>Cellvibrionales</taxon>
        <taxon>Cellvibrionaceae</taxon>
        <taxon>Gilvimarinus</taxon>
    </lineage>
</organism>
<dbReference type="InterPro" id="IPR022764">
    <property type="entry name" value="Peptidase_S54_rhomboid_dom"/>
</dbReference>
<evidence type="ECO:0000256" key="4">
    <source>
        <dbReference type="ARBA" id="ARBA00022801"/>
    </source>
</evidence>
<dbReference type="EC" id="3.4.21.105" evidence="10"/>
<dbReference type="InterPro" id="IPR035952">
    <property type="entry name" value="Rhomboid-like_sf"/>
</dbReference>
<dbReference type="PANTHER" id="PTHR43731:SF14">
    <property type="entry name" value="PRESENILIN-ASSOCIATED RHOMBOID-LIKE PROTEIN, MITOCHONDRIAL"/>
    <property type="match status" value="1"/>
</dbReference>
<keyword evidence="4 10" id="KW-0378">Hydrolase</keyword>
<feature type="domain" description="Peptidase S54 rhomboid" evidence="8">
    <location>
        <begin position="139"/>
        <end position="278"/>
    </location>
</feature>
<dbReference type="PANTHER" id="PTHR43731">
    <property type="entry name" value="RHOMBOID PROTEASE"/>
    <property type="match status" value="1"/>
</dbReference>
<evidence type="ECO:0000256" key="5">
    <source>
        <dbReference type="ARBA" id="ARBA00022989"/>
    </source>
</evidence>
<evidence type="ECO:0000256" key="1">
    <source>
        <dbReference type="ARBA" id="ARBA00004141"/>
    </source>
</evidence>
<dbReference type="EMBL" id="JBHRTL010000006">
    <property type="protein sequence ID" value="MFC3154911.1"/>
    <property type="molecule type" value="Genomic_DNA"/>
</dbReference>
<dbReference type="InterPro" id="IPR050925">
    <property type="entry name" value="Rhomboid_protease_S54"/>
</dbReference>
<dbReference type="GO" id="GO:0006508">
    <property type="term" value="P:proteolysis"/>
    <property type="evidence" value="ECO:0007669"/>
    <property type="project" value="UniProtKB-KW"/>
</dbReference>
<reference evidence="11" key="1">
    <citation type="journal article" date="2019" name="Int. J. Syst. Evol. Microbiol.">
        <title>The Global Catalogue of Microorganisms (GCM) 10K type strain sequencing project: providing services to taxonomists for standard genome sequencing and annotation.</title>
        <authorList>
            <consortium name="The Broad Institute Genomics Platform"/>
            <consortium name="The Broad Institute Genome Sequencing Center for Infectious Disease"/>
            <person name="Wu L."/>
            <person name="Ma J."/>
        </authorList>
    </citation>
    <scope>NUCLEOTIDE SEQUENCE [LARGE SCALE GENOMIC DNA]</scope>
    <source>
        <strain evidence="11">KCTC 52141</strain>
    </source>
</reference>
<protein>
    <submittedName>
        <fullName evidence="10">Rhomboid family intramembrane serine protease</fullName>
        <ecNumber evidence="10">3.4.21.105</ecNumber>
    </submittedName>
</protein>
<keyword evidence="3 7" id="KW-0812">Transmembrane</keyword>
<keyword evidence="5 7" id="KW-1133">Transmembrane helix</keyword>
<keyword evidence="11" id="KW-1185">Reference proteome</keyword>
<evidence type="ECO:0000256" key="6">
    <source>
        <dbReference type="ARBA" id="ARBA00023136"/>
    </source>
</evidence>
<comment type="similarity">
    <text evidence="2">Belongs to the peptidase S54 family.</text>
</comment>
<feature type="transmembrane region" description="Helical" evidence="7">
    <location>
        <begin position="204"/>
        <end position="225"/>
    </location>
</feature>
<dbReference type="Gene3D" id="1.20.1540.10">
    <property type="entry name" value="Rhomboid-like"/>
    <property type="match status" value="1"/>
</dbReference>
<feature type="transmembrane region" description="Helical" evidence="7">
    <location>
        <begin position="84"/>
        <end position="104"/>
    </location>
</feature>
<keyword evidence="6 7" id="KW-0472">Membrane</keyword>
<sequence length="291" mass="32485">MSWNNVSVFPLSDDLSALENELRARAVPHRIVEVRGQQALQVPDARLVEPVAQLLAQWQQGELAPADQAAKPTPWPRPKALSPWRTPVTLLLIALSVFGFAVVETQVLRQWLGYLTFFPIEAVAGGYRWQPFSEAMANGQYWRLVTPAFLHFGIFHIVFNSLWMWDLGRRLEFVVGTLNYTLFFLAAASVSNLAQYFWSDEVSLFGGMSGVVYALVGYIWIRQWLNPNPMLAVPRGIIIFMLAWLVLCFSGVIDYFLAGGIANGAHLGGLLVGMFIAGAFSLAKRAGFVRH</sequence>
<accession>A0ABV7HQQ2</accession>
<dbReference type="InterPro" id="IPR031976">
    <property type="entry name" value="NRho"/>
</dbReference>
<evidence type="ECO:0000256" key="3">
    <source>
        <dbReference type="ARBA" id="ARBA00022692"/>
    </source>
</evidence>
<name>A0ABV7HQQ2_9GAMM</name>
<evidence type="ECO:0000256" key="2">
    <source>
        <dbReference type="ARBA" id="ARBA00009045"/>
    </source>
</evidence>
<feature type="transmembrane region" description="Helical" evidence="7">
    <location>
        <begin position="111"/>
        <end position="129"/>
    </location>
</feature>
<proteinExistence type="inferred from homology"/>
<dbReference type="Proteomes" id="UP001595548">
    <property type="component" value="Unassembled WGS sequence"/>
</dbReference>
<dbReference type="InterPro" id="IPR038244">
    <property type="entry name" value="NRho_sf"/>
</dbReference>
<feature type="transmembrane region" description="Helical" evidence="7">
    <location>
        <begin position="264"/>
        <end position="283"/>
    </location>
</feature>